<dbReference type="SUPFAM" id="SSF55103">
    <property type="entry name" value="FAD-linked oxidases, C-terminal domain"/>
    <property type="match status" value="1"/>
</dbReference>
<keyword evidence="5" id="KW-0472">Membrane</keyword>
<keyword evidence="2" id="KW-0285">Flavoprotein</keyword>
<dbReference type="InterPro" id="IPR013216">
    <property type="entry name" value="Methyltransf_11"/>
</dbReference>
<feature type="transmembrane region" description="Helical" evidence="5">
    <location>
        <begin position="197"/>
        <end position="220"/>
    </location>
</feature>
<feature type="transmembrane region" description="Helical" evidence="5">
    <location>
        <begin position="1136"/>
        <end position="1160"/>
    </location>
</feature>
<dbReference type="GO" id="GO:0071949">
    <property type="term" value="F:FAD binding"/>
    <property type="evidence" value="ECO:0007669"/>
    <property type="project" value="InterPro"/>
</dbReference>
<gene>
    <name evidence="8" type="ORF">HFQ381_LOCUS2325</name>
    <name evidence="7" type="ORF">LUA448_LOCUS11535</name>
</gene>
<dbReference type="SUPFAM" id="SSF53335">
    <property type="entry name" value="S-adenosyl-L-methionine-dependent methyltransferases"/>
    <property type="match status" value="1"/>
</dbReference>
<evidence type="ECO:0000256" key="1">
    <source>
        <dbReference type="ARBA" id="ARBA00005466"/>
    </source>
</evidence>
<dbReference type="EMBL" id="CAJOBO010000074">
    <property type="protein sequence ID" value="CAF4120584.1"/>
    <property type="molecule type" value="Genomic_DNA"/>
</dbReference>
<dbReference type="PANTHER" id="PTHR13878:SF53">
    <property type="entry name" value="CYTOKININ DEHYDROGENASE 6"/>
    <property type="match status" value="1"/>
</dbReference>
<dbReference type="GO" id="GO:0016491">
    <property type="term" value="F:oxidoreductase activity"/>
    <property type="evidence" value="ECO:0007669"/>
    <property type="project" value="UniProtKB-KW"/>
</dbReference>
<dbReference type="InterPro" id="IPR016164">
    <property type="entry name" value="FAD-linked_Oxase-like_C"/>
</dbReference>
<evidence type="ECO:0000313" key="7">
    <source>
        <dbReference type="EMBL" id="CAF3334712.1"/>
    </source>
</evidence>
<dbReference type="Gene3D" id="3.40.50.150">
    <property type="entry name" value="Vaccinia Virus protein VP39"/>
    <property type="match status" value="1"/>
</dbReference>
<dbReference type="InterPro" id="IPR006094">
    <property type="entry name" value="Oxid_FAD_bind_N"/>
</dbReference>
<dbReference type="GO" id="GO:0008757">
    <property type="term" value="F:S-adenosylmethionine-dependent methyltransferase activity"/>
    <property type="evidence" value="ECO:0007669"/>
    <property type="project" value="InterPro"/>
</dbReference>
<dbReference type="EMBL" id="CAJNYD010001400">
    <property type="protein sequence ID" value="CAF3334712.1"/>
    <property type="molecule type" value="Genomic_DNA"/>
</dbReference>
<comment type="similarity">
    <text evidence="1">Belongs to the oxygen-dependent FAD-linked oxidoreductase family.</text>
</comment>
<keyword evidence="3" id="KW-0274">FAD</keyword>
<feature type="transmembrane region" description="Helical" evidence="5">
    <location>
        <begin position="103"/>
        <end position="121"/>
    </location>
</feature>
<evidence type="ECO:0000259" key="6">
    <source>
        <dbReference type="PROSITE" id="PS51387"/>
    </source>
</evidence>
<dbReference type="PANTHER" id="PTHR13878">
    <property type="entry name" value="GULONOLACTONE OXIDASE"/>
    <property type="match status" value="1"/>
</dbReference>
<dbReference type="InterPro" id="IPR016169">
    <property type="entry name" value="FAD-bd_PCMH_sub2"/>
</dbReference>
<dbReference type="InterPro" id="IPR036318">
    <property type="entry name" value="FAD-bd_PCMH-like_sf"/>
</dbReference>
<feature type="transmembrane region" description="Helical" evidence="5">
    <location>
        <begin position="157"/>
        <end position="176"/>
    </location>
</feature>
<keyword evidence="4" id="KW-0560">Oxidoreductase</keyword>
<feature type="transmembrane region" description="Helical" evidence="5">
    <location>
        <begin position="61"/>
        <end position="82"/>
    </location>
</feature>
<dbReference type="InterPro" id="IPR016166">
    <property type="entry name" value="FAD-bd_PCMH"/>
</dbReference>
<feature type="transmembrane region" description="Helical" evidence="5">
    <location>
        <begin position="22"/>
        <end position="41"/>
    </location>
</feature>
<feature type="transmembrane region" description="Helical" evidence="5">
    <location>
        <begin position="430"/>
        <end position="449"/>
    </location>
</feature>
<keyword evidence="5" id="KW-1133">Transmembrane helix</keyword>
<dbReference type="Pfam" id="PF01565">
    <property type="entry name" value="FAD_binding_4"/>
    <property type="match status" value="1"/>
</dbReference>
<protein>
    <recommendedName>
        <fullName evidence="6">FAD-binding PCMH-type domain-containing protein</fullName>
    </recommendedName>
</protein>
<name>A0A817UEP3_9BILA</name>
<evidence type="ECO:0000256" key="4">
    <source>
        <dbReference type="ARBA" id="ARBA00023002"/>
    </source>
</evidence>
<organism evidence="7 9">
    <name type="scientific">Rotaria socialis</name>
    <dbReference type="NCBI Taxonomy" id="392032"/>
    <lineage>
        <taxon>Eukaryota</taxon>
        <taxon>Metazoa</taxon>
        <taxon>Spiralia</taxon>
        <taxon>Gnathifera</taxon>
        <taxon>Rotifera</taxon>
        <taxon>Eurotatoria</taxon>
        <taxon>Bdelloidea</taxon>
        <taxon>Philodinida</taxon>
        <taxon>Philodinidae</taxon>
        <taxon>Rotaria</taxon>
    </lineage>
</organism>
<dbReference type="CDD" id="cd02440">
    <property type="entry name" value="AdoMet_MTases"/>
    <property type="match status" value="1"/>
</dbReference>
<feature type="transmembrane region" description="Helical" evidence="5">
    <location>
        <begin position="1097"/>
        <end position="1115"/>
    </location>
</feature>
<dbReference type="Pfam" id="PF08241">
    <property type="entry name" value="Methyltransf_11"/>
    <property type="match status" value="1"/>
</dbReference>
<evidence type="ECO:0000256" key="3">
    <source>
        <dbReference type="ARBA" id="ARBA00022827"/>
    </source>
</evidence>
<dbReference type="InterPro" id="IPR029063">
    <property type="entry name" value="SAM-dependent_MTases_sf"/>
</dbReference>
<evidence type="ECO:0000256" key="5">
    <source>
        <dbReference type="SAM" id="Phobius"/>
    </source>
</evidence>
<feature type="transmembrane region" description="Helical" evidence="5">
    <location>
        <begin position="232"/>
        <end position="251"/>
    </location>
</feature>
<sequence>METINSEECEVQRRINNRYIRYALFLLFLSDWIKKLLQMVLQLNFTIIFDYLSYAYHLWQLNIAFFTPIAIICLLGIPKFSIILQKCFLMTKTIVKSMIKNPSLIEVPIYMLLFAIIFKFYPFQSKLDDQNKQSTTQFITKNMNWIEIQNDLINYRFFYLISSVLFLFGIYSILTNRLVYRCSKTILSTFMTQMKNLYSILSITIPIPLSWLILFFLNMAPQLFSYVIIRSYHIMINSTFILIILVLVCLYKSYQWLNPDTKYEIDFTGNIYLDDVSQLNKTCVSSIFYPRTVNDIQYLISEARSKNKTISIRGQAHTMGGQTLPSRKRSSTNYVFDLKYMNHVEYDSKNQEVLVQSGATWAHVIHNLNSYGRSPVVMQSYCTFSVAGTISVNAHGITSDDAMYNSVISIEYIDIDGKQQECNREKNQEMFSLIIGGYGLFAIITRLRLMTVPNIKTTLEYIRLQSDQFPTLYEEYLDDTTIEIKIARVDLVRPNNILMFIFRRQLSTIGTVADLDEEARVMQPRQHLIYTYLAQQRLFRRIRFALEKVFARPLDLSLSTDRNTTMYESAKPMAILYQPLTIYNDTFILQEYFIPKPYFQHWYDKLKLIIVEKYNHVFLLNLTIRFVKKDQTTFLSYTKNDDCYAFVFYFRITCNDSGDQQVRELNQKLIQLAFDCHGTFYLPYRQHYTFEQMSKAYPMINEFFEKKLTYDPIELFSNDWYENYQQQTTTTISRTTHMNLLPIEKMDLNTDEPSMVEQRRMRSFHNVITDDVLREKFRKFLHTVFNAEPVYVIFNYVNRAVRNSANQNDHDVYRDLQKSLRTRQFAFIRGIWALAKQIVQLRLQVKDLVRQQITIFKHLGYCGKIKNIVSIGDGGRCINDLRRILKIKDGQVYLINDKQRLADIIERNSLFPIGTFIPYDFKNLTDIPIPSESTDLVVCYMGLHHLPQDQLDLFFKMIYRILRPNGLFLFREHHARKELIPLLDVAHMVFNAVTGVDYESEINEIRAFRTIEQWRSCLRHAGFEDTFVYNEQEDDPTDDIMIVFRKPTQEHQVINADWNENYQKIVANPESNCFRPCEWLIVRICMQFGQYLNHTPFYYFPFVKFLVHFWSLFLTETNLSINKYGLQTTLLRSAGFQMNIFVGIFMTISFLPLIVSSFFVRFFSPRIIPEYEQLIIEQTKEEVDDTVFNFQDSIDHRIDNVQILNKKGFYAIRVPRHHTFTSILTKLAVHSNKFNLHFISSQGGPIQAELLISNNNVQRVLWLKQQASINVIYEYKNPIDSTQINMIIDIKIKELFSFIRDCEKFKLDDSIKIVQIFDYFE</sequence>
<proteinExistence type="inferred from homology"/>
<dbReference type="PROSITE" id="PS51387">
    <property type="entry name" value="FAD_PCMH"/>
    <property type="match status" value="1"/>
</dbReference>
<accession>A0A817UEP3</accession>
<dbReference type="SUPFAM" id="SSF56176">
    <property type="entry name" value="FAD-binding/transporter-associated domain-like"/>
    <property type="match status" value="1"/>
</dbReference>
<dbReference type="Gene3D" id="3.30.465.10">
    <property type="match status" value="1"/>
</dbReference>
<dbReference type="InterPro" id="IPR050432">
    <property type="entry name" value="FAD-linked_Oxidoreductases_BP"/>
</dbReference>
<evidence type="ECO:0000256" key="2">
    <source>
        <dbReference type="ARBA" id="ARBA00022630"/>
    </source>
</evidence>
<dbReference type="Proteomes" id="UP000663851">
    <property type="component" value="Unassembled WGS sequence"/>
</dbReference>
<evidence type="ECO:0000313" key="9">
    <source>
        <dbReference type="Proteomes" id="UP000663833"/>
    </source>
</evidence>
<reference evidence="7" key="1">
    <citation type="submission" date="2021-02" db="EMBL/GenBank/DDBJ databases">
        <authorList>
            <person name="Nowell W R."/>
        </authorList>
    </citation>
    <scope>NUCLEOTIDE SEQUENCE</scope>
</reference>
<keyword evidence="5" id="KW-0812">Transmembrane</keyword>
<evidence type="ECO:0000313" key="8">
    <source>
        <dbReference type="EMBL" id="CAF4120584.1"/>
    </source>
</evidence>
<comment type="caution">
    <text evidence="7">The sequence shown here is derived from an EMBL/GenBank/DDBJ whole genome shotgun (WGS) entry which is preliminary data.</text>
</comment>
<dbReference type="Proteomes" id="UP000663833">
    <property type="component" value="Unassembled WGS sequence"/>
</dbReference>
<feature type="domain" description="FAD-binding PCMH-type" evidence="6">
    <location>
        <begin position="280"/>
        <end position="454"/>
    </location>
</feature>